<keyword evidence="2" id="KW-1185">Reference proteome</keyword>
<dbReference type="EMBL" id="JADSJP010000067">
    <property type="protein sequence ID" value="MBG2881248.1"/>
    <property type="molecule type" value="Genomic_DNA"/>
</dbReference>
<proteinExistence type="predicted"/>
<evidence type="ECO:0000313" key="2">
    <source>
        <dbReference type="Proteomes" id="UP000614721"/>
    </source>
</evidence>
<evidence type="ECO:0000313" key="1">
    <source>
        <dbReference type="EMBL" id="MBG2881248.1"/>
    </source>
</evidence>
<reference evidence="1 2" key="1">
    <citation type="submission" date="2020-11" db="EMBL/GenBank/DDBJ databases">
        <title>Enhanced detection system for hospital associated transmission using whole genome sequencing surveillance.</title>
        <authorList>
            <person name="Harrison L.H."/>
            <person name="Van Tyne D."/>
            <person name="Marsh J.W."/>
            <person name="Griffith M.P."/>
            <person name="Snyder D.J."/>
            <person name="Cooper V.S."/>
            <person name="Mustapha M."/>
        </authorList>
    </citation>
    <scope>NUCLEOTIDE SEQUENCE [LARGE SCALE GENOMIC DNA]</scope>
    <source>
        <strain evidence="1 2">PR00075</strain>
    </source>
</reference>
<comment type="caution">
    <text evidence="1">The sequence shown here is derived from an EMBL/GenBank/DDBJ whole genome shotgun (WGS) entry which is preliminary data.</text>
</comment>
<protein>
    <submittedName>
        <fullName evidence="1">Stationary phase growth adaptation protein</fullName>
    </submittedName>
</protein>
<organism evidence="1 2">
    <name type="scientific">Proteus alimentorum</name>
    <dbReference type="NCBI Taxonomy" id="1973495"/>
    <lineage>
        <taxon>Bacteria</taxon>
        <taxon>Pseudomonadati</taxon>
        <taxon>Pseudomonadota</taxon>
        <taxon>Gammaproteobacteria</taxon>
        <taxon>Enterobacterales</taxon>
        <taxon>Morganellaceae</taxon>
        <taxon>Proteus</taxon>
    </lineage>
</organism>
<name>A0ABS0IZ03_9GAMM</name>
<dbReference type="Proteomes" id="UP000614721">
    <property type="component" value="Unassembled WGS sequence"/>
</dbReference>
<gene>
    <name evidence="1" type="ORF">I4902_18560</name>
</gene>
<accession>A0ABS0IZ03</accession>
<dbReference type="RefSeq" id="WP_196568831.1">
    <property type="nucleotide sequence ID" value="NZ_JADRYY010000055.1"/>
</dbReference>
<sequence length="180" mass="20770">MNISEVSSWKNFTDPDGVVWDLSFLNAHKAVYIHKAQGKEDIKYTFYVSYSFHCFTKDYDSQTEDEKNKLMYHAPKDSRPFCQHRYNLAKKHLKNCILNLDKMDVVHAGYGNYAVLEIIDEDGNNINYFAPFKVFRENKKMRIHVTSAYAITGKVGGGKVGFLKIANNLMRGKPLPHPKK</sequence>